<dbReference type="EMBL" id="CP010784">
    <property type="protein sequence ID" value="ATF05824.1"/>
    <property type="molecule type" value="Genomic_DNA"/>
</dbReference>
<dbReference type="AlphaFoldDB" id="A0AAD0ECS1"/>
<protein>
    <submittedName>
        <fullName evidence="1">Winged helix-turn-helix DNA-binding protein</fullName>
    </submittedName>
</protein>
<proteinExistence type="predicted"/>
<reference evidence="1 2" key="1">
    <citation type="journal article" date="2017" name="Front. Microbiol.">
        <title>Phaeobacter piscinae sp. nov., a species of the Roseobacter group and potential aquaculture probiont.</title>
        <authorList>
            <person name="Sonnenschein E.C."/>
            <person name="Phippen C.B.W."/>
            <person name="Nielsen K.F."/>
            <person name="Mateiu R.V."/>
            <person name="Melchiorsen J."/>
            <person name="Gram L."/>
            <person name="Overmann J."/>
            <person name="Freese H.M."/>
        </authorList>
    </citation>
    <scope>NUCLEOTIDE SEQUENCE [LARGE SCALE GENOMIC DNA]</scope>
    <source>
        <strain evidence="1 2">P63</strain>
    </source>
</reference>
<sequence>MTPQQEHDRDSRDLKILRLLDEGLSQQQVADACGVTRGPIAKLVRDIRKDEAENA</sequence>
<dbReference type="Proteomes" id="UP000217545">
    <property type="component" value="Chromosome"/>
</dbReference>
<accession>A0AAD0ECS1</accession>
<dbReference type="GeneID" id="42765501"/>
<evidence type="ECO:0000313" key="2">
    <source>
        <dbReference type="Proteomes" id="UP000217545"/>
    </source>
</evidence>
<keyword evidence="1" id="KW-0238">DNA-binding</keyword>
<dbReference type="RefSeq" id="WP_024097190.1">
    <property type="nucleotide sequence ID" value="NZ_CP010588.1"/>
</dbReference>
<name>A0AAD0ECS1_9RHOB</name>
<gene>
    <name evidence="1" type="ORF">PhaeoP63_01749</name>
</gene>
<evidence type="ECO:0000313" key="1">
    <source>
        <dbReference type="EMBL" id="ATF05824.1"/>
    </source>
</evidence>
<organism evidence="1 2">
    <name type="scientific">Phaeobacter gallaeciensis</name>
    <dbReference type="NCBI Taxonomy" id="60890"/>
    <lineage>
        <taxon>Bacteria</taxon>
        <taxon>Pseudomonadati</taxon>
        <taxon>Pseudomonadota</taxon>
        <taxon>Alphaproteobacteria</taxon>
        <taxon>Rhodobacterales</taxon>
        <taxon>Roseobacteraceae</taxon>
        <taxon>Phaeobacter</taxon>
    </lineage>
</organism>
<dbReference type="GO" id="GO:0003677">
    <property type="term" value="F:DNA binding"/>
    <property type="evidence" value="ECO:0007669"/>
    <property type="project" value="UniProtKB-KW"/>
</dbReference>
<dbReference type="Pfam" id="PF13412">
    <property type="entry name" value="HTH_24"/>
    <property type="match status" value="1"/>
</dbReference>